<accession>A0A0G2FG96</accession>
<dbReference type="Proteomes" id="UP000034680">
    <property type="component" value="Unassembled WGS sequence"/>
</dbReference>
<protein>
    <submittedName>
        <fullName evidence="1">Uncharacterized protein</fullName>
    </submittedName>
</protein>
<gene>
    <name evidence="1" type="ORF">UCDDA912_g06893</name>
</gene>
<keyword evidence="2" id="KW-1185">Reference proteome</keyword>
<reference evidence="1 2" key="2">
    <citation type="submission" date="2015-05" db="EMBL/GenBank/DDBJ databases">
        <authorList>
            <person name="Morales-Cruz A."/>
            <person name="Amrine K.C."/>
            <person name="Cantu D."/>
        </authorList>
    </citation>
    <scope>NUCLEOTIDE SEQUENCE [LARGE SCALE GENOMIC DNA]</scope>
    <source>
        <strain evidence="1">DA912</strain>
    </source>
</reference>
<proteinExistence type="predicted"/>
<reference evidence="1 2" key="1">
    <citation type="submission" date="2015-05" db="EMBL/GenBank/DDBJ databases">
        <title>Distinctive expansion of gene families associated with plant cell wall degradation and secondary metabolism in the genomes of grapevine trunk pathogens.</title>
        <authorList>
            <person name="Lawrence D.P."/>
            <person name="Travadon R."/>
            <person name="Rolshausen P.E."/>
            <person name="Baumgartner K."/>
        </authorList>
    </citation>
    <scope>NUCLEOTIDE SEQUENCE [LARGE SCALE GENOMIC DNA]</scope>
    <source>
        <strain evidence="1">DA912</strain>
    </source>
</reference>
<organism evidence="1 2">
    <name type="scientific">Diaporthe ampelina</name>
    <dbReference type="NCBI Taxonomy" id="1214573"/>
    <lineage>
        <taxon>Eukaryota</taxon>
        <taxon>Fungi</taxon>
        <taxon>Dikarya</taxon>
        <taxon>Ascomycota</taxon>
        <taxon>Pezizomycotina</taxon>
        <taxon>Sordariomycetes</taxon>
        <taxon>Sordariomycetidae</taxon>
        <taxon>Diaporthales</taxon>
        <taxon>Diaporthaceae</taxon>
        <taxon>Diaporthe</taxon>
    </lineage>
</organism>
<dbReference type="OrthoDB" id="5199007at2759"/>
<evidence type="ECO:0000313" key="2">
    <source>
        <dbReference type="Proteomes" id="UP000034680"/>
    </source>
</evidence>
<evidence type="ECO:0000313" key="1">
    <source>
        <dbReference type="EMBL" id="KKY33139.1"/>
    </source>
</evidence>
<name>A0A0G2FG96_9PEZI</name>
<dbReference type="AlphaFoldDB" id="A0A0G2FG96"/>
<sequence length="238" mass="26416">MGFQDQDFNAILDAKCRETIETSFPLFVIHHNHVTTIPDETIFHLCRCIFASALQKLPVQNQDAIDFLCLRKMLSSIFDADHRAFVLDEPDPRILATMDADAKACIFAQAVAGLVYLLRKVATCSCTLSPQVFDAKLARFAASEDRRVMLDAIEKSPVWSNCFEKAHIGNMIMDAINGKPVAGADVVSAAADKKRSTEVSVVEVAGEQDLSEKQLWDDGPHMQRNFGVPDVFQIMVLN</sequence>
<comment type="caution">
    <text evidence="1">The sequence shown here is derived from an EMBL/GenBank/DDBJ whole genome shotgun (WGS) entry which is preliminary data.</text>
</comment>
<dbReference type="EMBL" id="LCUC01000255">
    <property type="protein sequence ID" value="KKY33139.1"/>
    <property type="molecule type" value="Genomic_DNA"/>
</dbReference>